<sequence>LSNEAFDSDFDSDNDDVGNETLFMVKGAMIPKRENSLYEGSCDNSDEEELGDNLETELMRVQEELKHVEKKNNKLKARFKEYEENIHLLEERHWIYIH</sequence>
<reference evidence="2 3" key="1">
    <citation type="journal article" date="2021" name="Nat. Plants">
        <title>The Taxus genome provides insights into paclitaxel biosynthesis.</title>
        <authorList>
            <person name="Xiong X."/>
            <person name="Gou J."/>
            <person name="Liao Q."/>
            <person name="Li Y."/>
            <person name="Zhou Q."/>
            <person name="Bi G."/>
            <person name="Li C."/>
            <person name="Du R."/>
            <person name="Wang X."/>
            <person name="Sun T."/>
            <person name="Guo L."/>
            <person name="Liang H."/>
            <person name="Lu P."/>
            <person name="Wu Y."/>
            <person name="Zhang Z."/>
            <person name="Ro D.K."/>
            <person name="Shang Y."/>
            <person name="Huang S."/>
            <person name="Yan J."/>
        </authorList>
    </citation>
    <scope>NUCLEOTIDE SEQUENCE [LARGE SCALE GENOMIC DNA]</scope>
    <source>
        <strain evidence="2">Ta-2019</strain>
    </source>
</reference>
<dbReference type="EMBL" id="JAHRHJ020000008">
    <property type="protein sequence ID" value="KAH9305702.1"/>
    <property type="molecule type" value="Genomic_DNA"/>
</dbReference>
<evidence type="ECO:0000256" key="1">
    <source>
        <dbReference type="SAM" id="Coils"/>
    </source>
</evidence>
<gene>
    <name evidence="2" type="ORF">KI387_010106</name>
</gene>
<evidence type="ECO:0000313" key="3">
    <source>
        <dbReference type="Proteomes" id="UP000824469"/>
    </source>
</evidence>
<protein>
    <submittedName>
        <fullName evidence="2">Uncharacterized protein</fullName>
    </submittedName>
</protein>
<proteinExistence type="predicted"/>
<feature type="non-terminal residue" evidence="2">
    <location>
        <position position="98"/>
    </location>
</feature>
<keyword evidence="3" id="KW-1185">Reference proteome</keyword>
<feature type="non-terminal residue" evidence="2">
    <location>
        <position position="1"/>
    </location>
</feature>
<evidence type="ECO:0000313" key="2">
    <source>
        <dbReference type="EMBL" id="KAH9305702.1"/>
    </source>
</evidence>
<dbReference type="AlphaFoldDB" id="A0AA38FK85"/>
<organism evidence="2 3">
    <name type="scientific">Taxus chinensis</name>
    <name type="common">Chinese yew</name>
    <name type="synonym">Taxus wallichiana var. chinensis</name>
    <dbReference type="NCBI Taxonomy" id="29808"/>
    <lineage>
        <taxon>Eukaryota</taxon>
        <taxon>Viridiplantae</taxon>
        <taxon>Streptophyta</taxon>
        <taxon>Embryophyta</taxon>
        <taxon>Tracheophyta</taxon>
        <taxon>Spermatophyta</taxon>
        <taxon>Pinopsida</taxon>
        <taxon>Pinidae</taxon>
        <taxon>Conifers II</taxon>
        <taxon>Cupressales</taxon>
        <taxon>Taxaceae</taxon>
        <taxon>Taxus</taxon>
    </lineage>
</organism>
<keyword evidence="1" id="KW-0175">Coiled coil</keyword>
<accession>A0AA38FK85</accession>
<dbReference type="Proteomes" id="UP000824469">
    <property type="component" value="Unassembled WGS sequence"/>
</dbReference>
<name>A0AA38FK85_TAXCH</name>
<comment type="caution">
    <text evidence="2">The sequence shown here is derived from an EMBL/GenBank/DDBJ whole genome shotgun (WGS) entry which is preliminary data.</text>
</comment>
<feature type="coiled-coil region" evidence="1">
    <location>
        <begin position="44"/>
        <end position="92"/>
    </location>
</feature>